<name>A0A0X3P3I6_SCHSO</name>
<gene>
    <name evidence="1" type="ORF">TR123389</name>
</gene>
<accession>A0A0X3P3I6</accession>
<evidence type="ECO:0000313" key="1">
    <source>
        <dbReference type="EMBL" id="JAP46223.1"/>
    </source>
</evidence>
<protein>
    <submittedName>
        <fullName evidence="1">Uncharacterized protein</fullName>
    </submittedName>
</protein>
<proteinExistence type="predicted"/>
<dbReference type="AlphaFoldDB" id="A0A0X3P3I6"/>
<organism evidence="1">
    <name type="scientific">Schistocephalus solidus</name>
    <name type="common">Tapeworm</name>
    <dbReference type="NCBI Taxonomy" id="70667"/>
    <lineage>
        <taxon>Eukaryota</taxon>
        <taxon>Metazoa</taxon>
        <taxon>Spiralia</taxon>
        <taxon>Lophotrochozoa</taxon>
        <taxon>Platyhelminthes</taxon>
        <taxon>Cestoda</taxon>
        <taxon>Eucestoda</taxon>
        <taxon>Diphyllobothriidea</taxon>
        <taxon>Diphyllobothriidae</taxon>
        <taxon>Schistocephalus</taxon>
    </lineage>
</organism>
<reference evidence="1" key="1">
    <citation type="submission" date="2016-01" db="EMBL/GenBank/DDBJ databases">
        <title>Reference transcriptome for the parasite Schistocephalus solidus: insights into the molecular evolution of parasitism.</title>
        <authorList>
            <person name="Hebert F.O."/>
            <person name="Grambauer S."/>
            <person name="Barber I."/>
            <person name="Landry C.R."/>
            <person name="Aubin-Horth N."/>
        </authorList>
    </citation>
    <scope>NUCLEOTIDE SEQUENCE</scope>
</reference>
<sequence>MPEMTGTASSIFHKCLWQVGQPFQDVVPKGKEDASIGLWSAALGCEPKVHFFQLTLFRKSGLSESSDLHLVVHYFSGDQHNSPIQPLTRQRFVHVSENSRISELSDYP</sequence>
<dbReference type="EMBL" id="GEEE01017002">
    <property type="protein sequence ID" value="JAP46223.1"/>
    <property type="molecule type" value="Transcribed_RNA"/>
</dbReference>